<protein>
    <submittedName>
        <fullName evidence="8">AEC family transporter</fullName>
    </submittedName>
</protein>
<gene>
    <name evidence="8" type="ORF">H9Q81_05090</name>
</gene>
<evidence type="ECO:0000256" key="1">
    <source>
        <dbReference type="ARBA" id="ARBA00004141"/>
    </source>
</evidence>
<feature type="transmembrane region" description="Helical" evidence="7">
    <location>
        <begin position="16"/>
        <end position="34"/>
    </location>
</feature>
<evidence type="ECO:0000256" key="5">
    <source>
        <dbReference type="ARBA" id="ARBA00022989"/>
    </source>
</evidence>
<dbReference type="EMBL" id="CP060637">
    <property type="protein sequence ID" value="QNM14368.1"/>
    <property type="molecule type" value="Genomic_DNA"/>
</dbReference>
<feature type="transmembrane region" description="Helical" evidence="7">
    <location>
        <begin position="77"/>
        <end position="98"/>
    </location>
</feature>
<feature type="transmembrane region" description="Helical" evidence="7">
    <location>
        <begin position="318"/>
        <end position="340"/>
    </location>
</feature>
<dbReference type="PANTHER" id="PTHR36838">
    <property type="entry name" value="AUXIN EFFLUX CARRIER FAMILY PROTEIN"/>
    <property type="match status" value="1"/>
</dbReference>
<keyword evidence="6 7" id="KW-0472">Membrane</keyword>
<keyword evidence="2" id="KW-0813">Transport</keyword>
<dbReference type="Pfam" id="PF03547">
    <property type="entry name" value="Mem_trans"/>
    <property type="match status" value="1"/>
</dbReference>
<keyword evidence="3" id="KW-1003">Cell membrane</keyword>
<organism evidence="8 9">
    <name type="scientific">Fusobacterium hominis</name>
    <dbReference type="NCBI Taxonomy" id="2764326"/>
    <lineage>
        <taxon>Bacteria</taxon>
        <taxon>Fusobacteriati</taxon>
        <taxon>Fusobacteriota</taxon>
        <taxon>Fusobacteriia</taxon>
        <taxon>Fusobacteriales</taxon>
        <taxon>Fusobacteriaceae</taxon>
        <taxon>Fusobacterium</taxon>
    </lineage>
</organism>
<reference evidence="8 9" key="1">
    <citation type="submission" date="2020-08" db="EMBL/GenBank/DDBJ databases">
        <authorList>
            <person name="Liu C."/>
            <person name="Sun Q."/>
        </authorList>
    </citation>
    <scope>NUCLEOTIDE SEQUENCE [LARGE SCALE GENOMIC DNA]</scope>
    <source>
        <strain evidence="8 9">NSJ-57</strain>
    </source>
</reference>
<dbReference type="RefSeq" id="WP_101473925.1">
    <property type="nucleotide sequence ID" value="NZ_CP060637.1"/>
</dbReference>
<evidence type="ECO:0000313" key="9">
    <source>
        <dbReference type="Proteomes" id="UP000515913"/>
    </source>
</evidence>
<dbReference type="GO" id="GO:0055085">
    <property type="term" value="P:transmembrane transport"/>
    <property type="evidence" value="ECO:0007669"/>
    <property type="project" value="InterPro"/>
</dbReference>
<evidence type="ECO:0000256" key="7">
    <source>
        <dbReference type="SAM" id="Phobius"/>
    </source>
</evidence>
<sequence length="347" mass="38555">MNFNEILLGILRNNNIIGAISSAVLIILFGFYLRKKNVFKDNTAKILTDVILSASLPALAFKSFMQDINKNSMMEGINLLIWGFIIYILLIFLTKVIYMKYNGDKKAVLEVLTTFGSTTFFGIPIIAAVYGNVGVMYASIFNIAYRVFLYSYAYIKMSGIKADKNNVKQMFLNSIVLATFIGMFIWLFQGSLPQVTIGDTSYAFLRIDKTAFWLFKPMTYLAALASPLAWLAIGAKLADISLGEALSSRDSWIYSFIKVVIVPLINIVALYILTVTKILPVSFVGLASVIIMMATPTATVAAAYAIKFDKESVLTSNCSLLSTIFSVICMPLWIVVLEVIKSMNIFM</sequence>
<keyword evidence="5 7" id="KW-1133">Transmembrane helix</keyword>
<dbReference type="PANTHER" id="PTHR36838:SF1">
    <property type="entry name" value="SLR1864 PROTEIN"/>
    <property type="match status" value="1"/>
</dbReference>
<evidence type="ECO:0000256" key="4">
    <source>
        <dbReference type="ARBA" id="ARBA00022692"/>
    </source>
</evidence>
<evidence type="ECO:0000256" key="6">
    <source>
        <dbReference type="ARBA" id="ARBA00023136"/>
    </source>
</evidence>
<keyword evidence="9" id="KW-1185">Reference proteome</keyword>
<feature type="transmembrane region" description="Helical" evidence="7">
    <location>
        <begin position="212"/>
        <end position="233"/>
    </location>
</feature>
<proteinExistence type="predicted"/>
<feature type="transmembrane region" description="Helical" evidence="7">
    <location>
        <begin position="279"/>
        <end position="306"/>
    </location>
</feature>
<feature type="transmembrane region" description="Helical" evidence="7">
    <location>
        <begin position="136"/>
        <end position="155"/>
    </location>
</feature>
<keyword evidence="4 7" id="KW-0812">Transmembrane</keyword>
<evidence type="ECO:0000313" key="8">
    <source>
        <dbReference type="EMBL" id="QNM14368.1"/>
    </source>
</evidence>
<feature type="transmembrane region" description="Helical" evidence="7">
    <location>
        <begin position="107"/>
        <end position="130"/>
    </location>
</feature>
<accession>A0A7G9GU86</accession>
<dbReference type="AlphaFoldDB" id="A0A7G9GU86"/>
<comment type="subcellular location">
    <subcellularLocation>
        <location evidence="1">Membrane</location>
        <topology evidence="1">Multi-pass membrane protein</topology>
    </subcellularLocation>
</comment>
<dbReference type="GO" id="GO:0016020">
    <property type="term" value="C:membrane"/>
    <property type="evidence" value="ECO:0007669"/>
    <property type="project" value="UniProtKB-SubCell"/>
</dbReference>
<dbReference type="InterPro" id="IPR004776">
    <property type="entry name" value="Mem_transp_PIN-like"/>
</dbReference>
<name>A0A7G9GU86_9FUSO</name>
<evidence type="ECO:0000256" key="2">
    <source>
        <dbReference type="ARBA" id="ARBA00022448"/>
    </source>
</evidence>
<feature type="transmembrane region" description="Helical" evidence="7">
    <location>
        <begin position="253"/>
        <end position="273"/>
    </location>
</feature>
<feature type="transmembrane region" description="Helical" evidence="7">
    <location>
        <begin position="171"/>
        <end position="192"/>
    </location>
</feature>
<dbReference type="KEGG" id="fho:H9Q81_05090"/>
<evidence type="ECO:0000256" key="3">
    <source>
        <dbReference type="ARBA" id="ARBA00022475"/>
    </source>
</evidence>
<feature type="transmembrane region" description="Helical" evidence="7">
    <location>
        <begin position="46"/>
        <end position="65"/>
    </location>
</feature>
<dbReference type="Proteomes" id="UP000515913">
    <property type="component" value="Chromosome"/>
</dbReference>